<feature type="region of interest" description="Disordered" evidence="1">
    <location>
        <begin position="37"/>
        <end position="58"/>
    </location>
</feature>
<sequence>MKKLDELLQQESPVSKAGIDAGKGAILPGYQRNISHNALHSKKAPNPKIRFRAFSKSA</sequence>
<dbReference type="RefSeq" id="WP_379287034.1">
    <property type="nucleotide sequence ID" value="NZ_JBHTIU010000025.1"/>
</dbReference>
<comment type="caution">
    <text evidence="2">The sequence shown here is derived from an EMBL/GenBank/DDBJ whole genome shotgun (WGS) entry which is preliminary data.</text>
</comment>
<dbReference type="EMBL" id="JBHTIU010000025">
    <property type="protein sequence ID" value="MFD0868866.1"/>
    <property type="molecule type" value="Genomic_DNA"/>
</dbReference>
<proteinExistence type="predicted"/>
<accession>A0ABW3D8K3</accession>
<dbReference type="Proteomes" id="UP001597120">
    <property type="component" value="Unassembled WGS sequence"/>
</dbReference>
<keyword evidence="3" id="KW-1185">Reference proteome</keyword>
<feature type="region of interest" description="Disordered" evidence="1">
    <location>
        <begin position="1"/>
        <end position="23"/>
    </location>
</feature>
<feature type="compositionally biased region" description="Basic residues" evidence="1">
    <location>
        <begin position="39"/>
        <end position="58"/>
    </location>
</feature>
<name>A0ABW3D8K3_9BACL</name>
<evidence type="ECO:0000313" key="3">
    <source>
        <dbReference type="Proteomes" id="UP001597120"/>
    </source>
</evidence>
<evidence type="ECO:0000256" key="1">
    <source>
        <dbReference type="SAM" id="MobiDB-lite"/>
    </source>
</evidence>
<evidence type="ECO:0000313" key="2">
    <source>
        <dbReference type="EMBL" id="MFD0868866.1"/>
    </source>
</evidence>
<reference evidence="3" key="1">
    <citation type="journal article" date="2019" name="Int. J. Syst. Evol. Microbiol.">
        <title>The Global Catalogue of Microorganisms (GCM) 10K type strain sequencing project: providing services to taxonomists for standard genome sequencing and annotation.</title>
        <authorList>
            <consortium name="The Broad Institute Genomics Platform"/>
            <consortium name="The Broad Institute Genome Sequencing Center for Infectious Disease"/>
            <person name="Wu L."/>
            <person name="Ma J."/>
        </authorList>
    </citation>
    <scope>NUCLEOTIDE SEQUENCE [LARGE SCALE GENOMIC DNA]</scope>
    <source>
        <strain evidence="3">CCUG 57263</strain>
    </source>
</reference>
<organism evidence="2 3">
    <name type="scientific">Paenibacillus residui</name>
    <dbReference type="NCBI Taxonomy" id="629724"/>
    <lineage>
        <taxon>Bacteria</taxon>
        <taxon>Bacillati</taxon>
        <taxon>Bacillota</taxon>
        <taxon>Bacilli</taxon>
        <taxon>Bacillales</taxon>
        <taxon>Paenibacillaceae</taxon>
        <taxon>Paenibacillus</taxon>
    </lineage>
</organism>
<gene>
    <name evidence="2" type="ORF">ACFQ03_06865</name>
</gene>
<protein>
    <submittedName>
        <fullName evidence="2">Uncharacterized protein</fullName>
    </submittedName>
</protein>